<sequence length="144" mass="16454">GTLFVKSLPYGGKLLLMNDDCICSILCFVTMFKIGRRIIGKGLESGAPTMRLKGQLPDRSASFLKNFQQVHRGPSTTRNQFWSKQHIPLLLQVGRMFSTVPQFADIDVETLQAEVDWRRSDTMTEIDNQCGCRMNLKNDFFYIL</sequence>
<comment type="caution">
    <text evidence="1">The sequence shown here is derived from an EMBL/GenBank/DDBJ whole genome shotgun (WGS) entry which is preliminary data.</text>
</comment>
<keyword evidence="2" id="KW-1185">Reference proteome</keyword>
<accession>A0A392N365</accession>
<evidence type="ECO:0000313" key="1">
    <source>
        <dbReference type="EMBL" id="MCH93408.1"/>
    </source>
</evidence>
<organism evidence="1 2">
    <name type="scientific">Trifolium medium</name>
    <dbReference type="NCBI Taxonomy" id="97028"/>
    <lineage>
        <taxon>Eukaryota</taxon>
        <taxon>Viridiplantae</taxon>
        <taxon>Streptophyta</taxon>
        <taxon>Embryophyta</taxon>
        <taxon>Tracheophyta</taxon>
        <taxon>Spermatophyta</taxon>
        <taxon>Magnoliopsida</taxon>
        <taxon>eudicotyledons</taxon>
        <taxon>Gunneridae</taxon>
        <taxon>Pentapetalae</taxon>
        <taxon>rosids</taxon>
        <taxon>fabids</taxon>
        <taxon>Fabales</taxon>
        <taxon>Fabaceae</taxon>
        <taxon>Papilionoideae</taxon>
        <taxon>50 kb inversion clade</taxon>
        <taxon>NPAAA clade</taxon>
        <taxon>Hologalegina</taxon>
        <taxon>IRL clade</taxon>
        <taxon>Trifolieae</taxon>
        <taxon>Trifolium</taxon>
    </lineage>
</organism>
<dbReference type="EMBL" id="LXQA010024865">
    <property type="protein sequence ID" value="MCH93408.1"/>
    <property type="molecule type" value="Genomic_DNA"/>
</dbReference>
<evidence type="ECO:0000313" key="2">
    <source>
        <dbReference type="Proteomes" id="UP000265520"/>
    </source>
</evidence>
<name>A0A392N365_9FABA</name>
<dbReference type="AlphaFoldDB" id="A0A392N365"/>
<reference evidence="1 2" key="1">
    <citation type="journal article" date="2018" name="Front. Plant Sci.">
        <title>Red Clover (Trifolium pratense) and Zigzag Clover (T. medium) - A Picture of Genomic Similarities and Differences.</title>
        <authorList>
            <person name="Dluhosova J."/>
            <person name="Istvanek J."/>
            <person name="Nedelnik J."/>
            <person name="Repkova J."/>
        </authorList>
    </citation>
    <scope>NUCLEOTIDE SEQUENCE [LARGE SCALE GENOMIC DNA]</scope>
    <source>
        <strain evidence="2">cv. 10/8</strain>
        <tissue evidence="1">Leaf</tissue>
    </source>
</reference>
<protein>
    <submittedName>
        <fullName evidence="1">Uncharacterized protein</fullName>
    </submittedName>
</protein>
<gene>
    <name evidence="1" type="ORF">A2U01_0014357</name>
</gene>
<dbReference type="Proteomes" id="UP000265520">
    <property type="component" value="Unassembled WGS sequence"/>
</dbReference>
<proteinExistence type="predicted"/>
<feature type="non-terminal residue" evidence="1">
    <location>
        <position position="1"/>
    </location>
</feature>